<feature type="domain" description="3-keto-alpha-glucoside-1,2-lyase/3-keto-2-hydroxy-glucal hydratase" evidence="1">
    <location>
        <begin position="33"/>
        <end position="217"/>
    </location>
</feature>
<dbReference type="Gene3D" id="2.60.120.560">
    <property type="entry name" value="Exo-inulinase, domain 1"/>
    <property type="match status" value="2"/>
</dbReference>
<dbReference type="AlphaFoldDB" id="A0A2G1VNR1"/>
<name>A0A2G1VNR1_9FLAO</name>
<dbReference type="EMBL" id="NQXA01000014">
    <property type="protein sequence ID" value="PHQ28408.1"/>
    <property type="molecule type" value="Genomic_DNA"/>
</dbReference>
<dbReference type="GO" id="GO:0016787">
    <property type="term" value="F:hydrolase activity"/>
    <property type="evidence" value="ECO:0007669"/>
    <property type="project" value="InterPro"/>
</dbReference>
<comment type="caution">
    <text evidence="2">The sequence shown here is derived from an EMBL/GenBank/DDBJ whole genome shotgun (WGS) entry which is preliminary data.</text>
</comment>
<evidence type="ECO:0000259" key="1">
    <source>
        <dbReference type="Pfam" id="PF06439"/>
    </source>
</evidence>
<protein>
    <recommendedName>
        <fullName evidence="1">3-keto-alpha-glucoside-1,2-lyase/3-keto-2-hydroxy-glucal hydratase domain-containing protein</fullName>
    </recommendedName>
</protein>
<dbReference type="Proteomes" id="UP000229433">
    <property type="component" value="Unassembled WGS sequence"/>
</dbReference>
<evidence type="ECO:0000313" key="3">
    <source>
        <dbReference type="Proteomes" id="UP000229433"/>
    </source>
</evidence>
<proteinExistence type="predicted"/>
<dbReference type="RefSeq" id="WP_099647101.1">
    <property type="nucleotide sequence ID" value="NZ_KZ319296.1"/>
</dbReference>
<keyword evidence="3" id="KW-1185">Reference proteome</keyword>
<organism evidence="2 3">
    <name type="scientific">Leeuwenhoekiella nanhaiensis</name>
    <dbReference type="NCBI Taxonomy" id="1655491"/>
    <lineage>
        <taxon>Bacteria</taxon>
        <taxon>Pseudomonadati</taxon>
        <taxon>Bacteroidota</taxon>
        <taxon>Flavobacteriia</taxon>
        <taxon>Flavobacteriales</taxon>
        <taxon>Flavobacteriaceae</taxon>
        <taxon>Leeuwenhoekiella</taxon>
    </lineage>
</organism>
<evidence type="ECO:0000313" key="2">
    <source>
        <dbReference type="EMBL" id="PHQ28408.1"/>
    </source>
</evidence>
<accession>A0A2G1VNR1</accession>
<reference evidence="2 3" key="1">
    <citation type="submission" date="2017-08" db="EMBL/GenBank/DDBJ databases">
        <title>The whole genome shortgun sequences of strain Leeuwenhoekiella nanhaiensis G18 from the South China Sea.</title>
        <authorList>
            <person name="Liu Q."/>
        </authorList>
    </citation>
    <scope>NUCLEOTIDE SEQUENCE [LARGE SCALE GENOMIC DNA]</scope>
    <source>
        <strain evidence="2 3">G18</strain>
    </source>
</reference>
<dbReference type="OrthoDB" id="9806233at2"/>
<sequence>MKTKLTQITLLVLIGLLFITSCKDQDKEAEEPWKALFDGQSLNGWEQLNGDAEYRIEGDEIVGTTVANTPNSFLATTQNYGDFILELDYKVDSTMNSGIQIRSLSNPNFREGRVHGYQVEIDPSERAWSAGIYDEARKGWLYPLSENKKAQKAFKQGEWNHYRIEAIGDTLRTWINGVEAAHLIDDQTPSGFIALQVHAIGNEEEAGKEIRWKNINIITKNVQEYVKPMSLSAFNTKNNLTQAEVKDGWNLLWDGKTTEGWRGAKLDSFPDKGWVIEDGNLIVLATGGAESAAGGDLVTTKQYRDFELKVDFKITEGANSGIKYYVDTDLNKGEGSSIGLEYQILDDARHPDAKLGNHEGSRTLASLYDLIQADPEKPVNPIGEWNTARIVSEDNHVEHWLNDVKVLEYERNTDAFLQLVKESKYKDWPGFGTFEKGNILLQDHGDRVAFKNIKIKEL</sequence>
<gene>
    <name evidence="2" type="ORF">CJ305_14955</name>
</gene>
<dbReference type="InterPro" id="IPR010496">
    <property type="entry name" value="AL/BT2_dom"/>
</dbReference>
<dbReference type="Pfam" id="PF06439">
    <property type="entry name" value="3keto-disac_hyd"/>
    <property type="match status" value="2"/>
</dbReference>
<feature type="domain" description="3-keto-alpha-glucoside-1,2-lyase/3-keto-2-hydroxy-glucal hydratase" evidence="1">
    <location>
        <begin position="248"/>
        <end position="456"/>
    </location>
</feature>
<dbReference type="PROSITE" id="PS51257">
    <property type="entry name" value="PROKAR_LIPOPROTEIN"/>
    <property type="match status" value="1"/>
</dbReference>